<reference evidence="1 2" key="1">
    <citation type="journal article" date="2018" name="Sci. Rep.">
        <title>Genomic signatures of local adaptation to the degree of environmental predictability in rotifers.</title>
        <authorList>
            <person name="Franch-Gras L."/>
            <person name="Hahn C."/>
            <person name="Garcia-Roger E.M."/>
            <person name="Carmona M.J."/>
            <person name="Serra M."/>
            <person name="Gomez A."/>
        </authorList>
    </citation>
    <scope>NUCLEOTIDE SEQUENCE [LARGE SCALE GENOMIC DNA]</scope>
    <source>
        <strain evidence="1">HYR1</strain>
    </source>
</reference>
<dbReference type="EMBL" id="REGN01006844">
    <property type="protein sequence ID" value="RNA08135.1"/>
    <property type="molecule type" value="Genomic_DNA"/>
</dbReference>
<organism evidence="1 2">
    <name type="scientific">Brachionus plicatilis</name>
    <name type="common">Marine rotifer</name>
    <name type="synonym">Brachionus muelleri</name>
    <dbReference type="NCBI Taxonomy" id="10195"/>
    <lineage>
        <taxon>Eukaryota</taxon>
        <taxon>Metazoa</taxon>
        <taxon>Spiralia</taxon>
        <taxon>Gnathifera</taxon>
        <taxon>Rotifera</taxon>
        <taxon>Eurotatoria</taxon>
        <taxon>Monogononta</taxon>
        <taxon>Pseudotrocha</taxon>
        <taxon>Ploima</taxon>
        <taxon>Brachionidae</taxon>
        <taxon>Brachionus</taxon>
    </lineage>
</organism>
<keyword evidence="2" id="KW-1185">Reference proteome</keyword>
<proteinExistence type="predicted"/>
<name>A0A3M7QAZ4_BRAPC</name>
<protein>
    <submittedName>
        <fullName evidence="1">Uncharacterized protein</fullName>
    </submittedName>
</protein>
<evidence type="ECO:0000313" key="2">
    <source>
        <dbReference type="Proteomes" id="UP000276133"/>
    </source>
</evidence>
<evidence type="ECO:0000313" key="1">
    <source>
        <dbReference type="EMBL" id="RNA08135.1"/>
    </source>
</evidence>
<accession>A0A3M7QAZ4</accession>
<gene>
    <name evidence="1" type="ORF">BpHYR1_015435</name>
</gene>
<sequence>MFTWNHHEWIKSLAITIKALQLKVEEQDPFPFFIFTNHLFVESRKTTVLSYYKLWRLCLYMTSISVNSILFNKKSFSIFCHTANWILSTRWRFD</sequence>
<dbReference type="AlphaFoldDB" id="A0A3M7QAZ4"/>
<dbReference type="Proteomes" id="UP000276133">
    <property type="component" value="Unassembled WGS sequence"/>
</dbReference>
<comment type="caution">
    <text evidence="1">The sequence shown here is derived from an EMBL/GenBank/DDBJ whole genome shotgun (WGS) entry which is preliminary data.</text>
</comment>